<name>A0A9J5YRK9_SOLCO</name>
<keyword evidence="3" id="KW-1185">Reference proteome</keyword>
<gene>
    <name evidence="2" type="ORF">H5410_032912</name>
</gene>
<feature type="domain" description="Gag1-like clamp" evidence="1">
    <location>
        <begin position="18"/>
        <end position="65"/>
    </location>
</feature>
<dbReference type="EMBL" id="JACXVP010000006">
    <property type="protein sequence ID" value="KAG5601542.1"/>
    <property type="molecule type" value="Genomic_DNA"/>
</dbReference>
<reference evidence="2 3" key="1">
    <citation type="submission" date="2020-09" db="EMBL/GenBank/DDBJ databases">
        <title>De no assembly of potato wild relative species, Solanum commersonii.</title>
        <authorList>
            <person name="Cho K."/>
        </authorList>
    </citation>
    <scope>NUCLEOTIDE SEQUENCE [LARGE SCALE GENOMIC DNA]</scope>
    <source>
        <strain evidence="2">LZ3.2</strain>
        <tissue evidence="2">Leaf</tissue>
    </source>
</reference>
<evidence type="ECO:0000259" key="1">
    <source>
        <dbReference type="Pfam" id="PF13259"/>
    </source>
</evidence>
<dbReference type="PANTHER" id="PTHR33373:SF20">
    <property type="entry name" value="DUF4050 DOMAIN-CONTAINING PROTEIN"/>
    <property type="match status" value="1"/>
</dbReference>
<evidence type="ECO:0000313" key="2">
    <source>
        <dbReference type="EMBL" id="KAG5601542.1"/>
    </source>
</evidence>
<comment type="caution">
    <text evidence="2">The sequence shown here is derived from an EMBL/GenBank/DDBJ whole genome shotgun (WGS) entry which is preliminary data.</text>
</comment>
<dbReference type="Proteomes" id="UP000824120">
    <property type="component" value="Chromosome 6"/>
</dbReference>
<proteinExistence type="predicted"/>
<dbReference type="Pfam" id="PF13259">
    <property type="entry name" value="clamp_Gag1-like"/>
    <property type="match status" value="2"/>
</dbReference>
<protein>
    <recommendedName>
        <fullName evidence="1">Gag1-like clamp domain-containing protein</fullName>
    </recommendedName>
</protein>
<dbReference type="OrthoDB" id="1896025at2759"/>
<dbReference type="InterPro" id="IPR025124">
    <property type="entry name" value="Gag1-like_clamp"/>
</dbReference>
<dbReference type="AlphaFoldDB" id="A0A9J5YRK9"/>
<feature type="domain" description="Gag1-like clamp" evidence="1">
    <location>
        <begin position="73"/>
        <end position="111"/>
    </location>
</feature>
<evidence type="ECO:0000313" key="3">
    <source>
        <dbReference type="Proteomes" id="UP000824120"/>
    </source>
</evidence>
<sequence length="115" mass="13400">MEVDNPSDRSKLLRKTSLSDDFWSPRTSACEMEGRNSEFLNHGLILWNQTRQQWRGNKTPQKNASVGEPKLSLYTSYEMFLETNKLFPQPIPLPEMVDFLVDVWEQEGLYDKATT</sequence>
<dbReference type="PANTHER" id="PTHR33373">
    <property type="entry name" value="OS07G0479600 PROTEIN"/>
    <property type="match status" value="1"/>
</dbReference>
<accession>A0A9J5YRK9</accession>
<organism evidence="2 3">
    <name type="scientific">Solanum commersonii</name>
    <name type="common">Commerson's wild potato</name>
    <name type="synonym">Commerson's nightshade</name>
    <dbReference type="NCBI Taxonomy" id="4109"/>
    <lineage>
        <taxon>Eukaryota</taxon>
        <taxon>Viridiplantae</taxon>
        <taxon>Streptophyta</taxon>
        <taxon>Embryophyta</taxon>
        <taxon>Tracheophyta</taxon>
        <taxon>Spermatophyta</taxon>
        <taxon>Magnoliopsida</taxon>
        <taxon>eudicotyledons</taxon>
        <taxon>Gunneridae</taxon>
        <taxon>Pentapetalae</taxon>
        <taxon>asterids</taxon>
        <taxon>lamiids</taxon>
        <taxon>Solanales</taxon>
        <taxon>Solanaceae</taxon>
        <taxon>Solanoideae</taxon>
        <taxon>Solaneae</taxon>
        <taxon>Solanum</taxon>
    </lineage>
</organism>